<evidence type="ECO:0000256" key="1">
    <source>
        <dbReference type="SAM" id="MobiDB-lite"/>
    </source>
</evidence>
<evidence type="ECO:0000313" key="2">
    <source>
        <dbReference type="EMBL" id="MBW81692.1"/>
    </source>
</evidence>
<dbReference type="EMBL" id="GGEC01001209">
    <property type="protein sequence ID" value="MBW81692.1"/>
    <property type="molecule type" value="Transcribed_RNA"/>
</dbReference>
<organism evidence="2">
    <name type="scientific">Rhizophora mucronata</name>
    <name type="common">Asiatic mangrove</name>
    <dbReference type="NCBI Taxonomy" id="61149"/>
    <lineage>
        <taxon>Eukaryota</taxon>
        <taxon>Viridiplantae</taxon>
        <taxon>Streptophyta</taxon>
        <taxon>Embryophyta</taxon>
        <taxon>Tracheophyta</taxon>
        <taxon>Spermatophyta</taxon>
        <taxon>Magnoliopsida</taxon>
        <taxon>eudicotyledons</taxon>
        <taxon>Gunneridae</taxon>
        <taxon>Pentapetalae</taxon>
        <taxon>rosids</taxon>
        <taxon>fabids</taxon>
        <taxon>Malpighiales</taxon>
        <taxon>Rhizophoraceae</taxon>
        <taxon>Rhizophora</taxon>
    </lineage>
</organism>
<name>A0A2P2IKE2_RHIMU</name>
<reference evidence="2" key="1">
    <citation type="submission" date="2018-02" db="EMBL/GenBank/DDBJ databases">
        <title>Rhizophora mucronata_Transcriptome.</title>
        <authorList>
            <person name="Meera S.P."/>
            <person name="Sreeshan A."/>
            <person name="Augustine A."/>
        </authorList>
    </citation>
    <scope>NUCLEOTIDE SEQUENCE</scope>
    <source>
        <tissue evidence="2">Leaf</tissue>
    </source>
</reference>
<sequence>MGNIYPQKARKKKKREEEEAKN</sequence>
<protein>
    <submittedName>
        <fullName evidence="2">Uncharacterized protein</fullName>
    </submittedName>
</protein>
<proteinExistence type="predicted"/>
<accession>A0A2P2IKE2</accession>
<feature type="region of interest" description="Disordered" evidence="1">
    <location>
        <begin position="1"/>
        <end position="22"/>
    </location>
</feature>
<dbReference type="AlphaFoldDB" id="A0A2P2IKE2"/>